<dbReference type="InterPro" id="IPR004358">
    <property type="entry name" value="Sig_transdc_His_kin-like_C"/>
</dbReference>
<dbReference type="Gene3D" id="3.30.565.10">
    <property type="entry name" value="Histidine kinase-like ATPase, C-terminal domain"/>
    <property type="match status" value="1"/>
</dbReference>
<evidence type="ECO:0000256" key="4">
    <source>
        <dbReference type="ARBA" id="ARBA00022679"/>
    </source>
</evidence>
<evidence type="ECO:0000313" key="8">
    <source>
        <dbReference type="EMBL" id="RCH54744.1"/>
    </source>
</evidence>
<dbReference type="FunFam" id="3.30.565.10:FF:000006">
    <property type="entry name" value="Sensor histidine kinase WalK"/>
    <property type="match status" value="1"/>
</dbReference>
<dbReference type="InterPro" id="IPR036890">
    <property type="entry name" value="HATPase_C_sf"/>
</dbReference>
<keyword evidence="5 8" id="KW-0418">Kinase</keyword>
<dbReference type="SMART" id="SM00387">
    <property type="entry name" value="HATPase_c"/>
    <property type="match status" value="1"/>
</dbReference>
<dbReference type="GO" id="GO:0000155">
    <property type="term" value="F:phosphorelay sensor kinase activity"/>
    <property type="evidence" value="ECO:0007669"/>
    <property type="project" value="InterPro"/>
</dbReference>
<dbReference type="PANTHER" id="PTHR43711">
    <property type="entry name" value="TWO-COMPONENT HISTIDINE KINASE"/>
    <property type="match status" value="1"/>
</dbReference>
<comment type="catalytic activity">
    <reaction evidence="1">
        <text>ATP + protein L-histidine = ADP + protein N-phospho-L-histidine.</text>
        <dbReference type="EC" id="2.7.13.3"/>
    </reaction>
</comment>
<sequence length="400" mass="45027">MTEIVSISLENEMDLVLAHKRSMKVAEKIGLTVATQTTFATAVSEIARAIIEHTDHGNLTIGLEQNQQRYSLVASMSYGIEIKFDKSDAGFYYAQKLVPEFYLVEEDGKNRIYMKMGIPRSLKMDPVKINALKKFFADEEPLNAYEEIKLRNKSLHKLAGEKEEELRQSKIINEQKTEFISIASHEIKTPITIIKAYTQMAKALDGQCSDQVKVILDKVDVQTTKLITLIQQLLDISKIENGSFQYLKEVTELNAFVQEIVEIIKYIIPNHEITLTLCEETHVQVDKLRMEQVLSNLIGNAAKYSQKNTPINITCTINNKGFAQITITDQGIGMSSTTIESIFNKFYRDKDVMQTHAGLGMGLYIASKIVSDHDGEIWVESKEGQGSSFSFTLPAEPVAI</sequence>
<dbReference type="PROSITE" id="PS50109">
    <property type="entry name" value="HIS_KIN"/>
    <property type="match status" value="1"/>
</dbReference>
<evidence type="ECO:0000256" key="1">
    <source>
        <dbReference type="ARBA" id="ARBA00000085"/>
    </source>
</evidence>
<dbReference type="OrthoDB" id="9781208at2"/>
<gene>
    <name evidence="8" type="ORF">DJ568_09645</name>
</gene>
<proteinExistence type="predicted"/>
<dbReference type="InterPro" id="IPR005467">
    <property type="entry name" value="His_kinase_dom"/>
</dbReference>
<dbReference type="PANTHER" id="PTHR43711:SF1">
    <property type="entry name" value="HISTIDINE KINASE 1"/>
    <property type="match status" value="1"/>
</dbReference>
<evidence type="ECO:0000313" key="9">
    <source>
        <dbReference type="Proteomes" id="UP000253209"/>
    </source>
</evidence>
<dbReference type="SUPFAM" id="SSF55874">
    <property type="entry name" value="ATPase domain of HSP90 chaperone/DNA topoisomerase II/histidine kinase"/>
    <property type="match status" value="1"/>
</dbReference>
<dbReference type="InterPro" id="IPR003594">
    <property type="entry name" value="HATPase_dom"/>
</dbReference>
<dbReference type="CDD" id="cd00082">
    <property type="entry name" value="HisKA"/>
    <property type="match status" value="1"/>
</dbReference>
<dbReference type="InterPro" id="IPR050736">
    <property type="entry name" value="Sensor_HK_Regulatory"/>
</dbReference>
<evidence type="ECO:0000256" key="3">
    <source>
        <dbReference type="ARBA" id="ARBA00022553"/>
    </source>
</evidence>
<keyword evidence="6" id="KW-0902">Two-component regulatory system</keyword>
<evidence type="ECO:0000256" key="2">
    <source>
        <dbReference type="ARBA" id="ARBA00012438"/>
    </source>
</evidence>
<dbReference type="SMART" id="SM00388">
    <property type="entry name" value="HisKA"/>
    <property type="match status" value="1"/>
</dbReference>
<keyword evidence="4" id="KW-0808">Transferase</keyword>
<evidence type="ECO:0000256" key="6">
    <source>
        <dbReference type="ARBA" id="ARBA00023012"/>
    </source>
</evidence>
<dbReference type="Pfam" id="PF00512">
    <property type="entry name" value="HisKA"/>
    <property type="match status" value="1"/>
</dbReference>
<keyword evidence="3" id="KW-0597">Phosphoprotein</keyword>
<dbReference type="EC" id="2.7.13.3" evidence="2"/>
<dbReference type="RefSeq" id="WP_114005070.1">
    <property type="nucleotide sequence ID" value="NZ_QGDC01000005.1"/>
</dbReference>
<dbReference type="Pfam" id="PF02518">
    <property type="entry name" value="HATPase_c"/>
    <property type="match status" value="1"/>
</dbReference>
<evidence type="ECO:0000259" key="7">
    <source>
        <dbReference type="PROSITE" id="PS50109"/>
    </source>
</evidence>
<evidence type="ECO:0000256" key="5">
    <source>
        <dbReference type="ARBA" id="ARBA00022777"/>
    </source>
</evidence>
<feature type="domain" description="Histidine kinase" evidence="7">
    <location>
        <begin position="182"/>
        <end position="397"/>
    </location>
</feature>
<dbReference type="EMBL" id="QGDC01000005">
    <property type="protein sequence ID" value="RCH54744.1"/>
    <property type="molecule type" value="Genomic_DNA"/>
</dbReference>
<name>A0A367GMP2_9SPHI</name>
<dbReference type="PRINTS" id="PR00344">
    <property type="entry name" value="BCTRLSENSOR"/>
</dbReference>
<dbReference type="Proteomes" id="UP000253209">
    <property type="component" value="Unassembled WGS sequence"/>
</dbReference>
<dbReference type="Gene3D" id="1.10.287.130">
    <property type="match status" value="1"/>
</dbReference>
<reference evidence="8 9" key="1">
    <citation type="submission" date="2018-05" db="EMBL/GenBank/DDBJ databases">
        <title>Mucilaginibacter hurinus sp. nov., isolated from briquette warehouse soil.</title>
        <authorList>
            <person name="Choi L."/>
        </authorList>
    </citation>
    <scope>NUCLEOTIDE SEQUENCE [LARGE SCALE GENOMIC DNA]</scope>
    <source>
        <strain evidence="8 9">ZR32</strain>
    </source>
</reference>
<keyword evidence="9" id="KW-1185">Reference proteome</keyword>
<dbReference type="AlphaFoldDB" id="A0A367GMP2"/>
<dbReference type="InterPro" id="IPR036097">
    <property type="entry name" value="HisK_dim/P_sf"/>
</dbReference>
<dbReference type="InterPro" id="IPR003661">
    <property type="entry name" value="HisK_dim/P_dom"/>
</dbReference>
<protein>
    <recommendedName>
        <fullName evidence="2">histidine kinase</fullName>
        <ecNumber evidence="2">2.7.13.3</ecNumber>
    </recommendedName>
</protein>
<dbReference type="SUPFAM" id="SSF47384">
    <property type="entry name" value="Homodimeric domain of signal transducing histidine kinase"/>
    <property type="match status" value="1"/>
</dbReference>
<organism evidence="8 9">
    <name type="scientific">Mucilaginibacter hurinus</name>
    <dbReference type="NCBI Taxonomy" id="2201324"/>
    <lineage>
        <taxon>Bacteria</taxon>
        <taxon>Pseudomonadati</taxon>
        <taxon>Bacteroidota</taxon>
        <taxon>Sphingobacteriia</taxon>
        <taxon>Sphingobacteriales</taxon>
        <taxon>Sphingobacteriaceae</taxon>
        <taxon>Mucilaginibacter</taxon>
    </lineage>
</organism>
<accession>A0A367GMP2</accession>
<comment type="caution">
    <text evidence="8">The sequence shown here is derived from an EMBL/GenBank/DDBJ whole genome shotgun (WGS) entry which is preliminary data.</text>
</comment>